<evidence type="ECO:0000313" key="11">
    <source>
        <dbReference type="EMBL" id="KCW49807.1"/>
    </source>
</evidence>
<dbReference type="PANTHER" id="PTHR45801:SF110">
    <property type="entry name" value="TRANSCRIPTIONAL REGULATOR SUPERMAN"/>
    <property type="match status" value="1"/>
</dbReference>
<dbReference type="Gramene" id="KCW49807">
    <property type="protein sequence ID" value="KCW49807"/>
    <property type="gene ID" value="EUGRSUZ_K03288"/>
</dbReference>
<feature type="compositionally biased region" description="Low complexity" evidence="9">
    <location>
        <begin position="90"/>
        <end position="104"/>
    </location>
</feature>
<gene>
    <name evidence="11" type="ORF">EUGRSUZ_K03288</name>
</gene>
<dbReference type="GO" id="GO:0008270">
    <property type="term" value="F:zinc ion binding"/>
    <property type="evidence" value="ECO:0007669"/>
    <property type="project" value="UniProtKB-KW"/>
</dbReference>
<evidence type="ECO:0000256" key="5">
    <source>
        <dbReference type="ARBA" id="ARBA00023015"/>
    </source>
</evidence>
<dbReference type="STRING" id="71139.A0A059A6S1"/>
<evidence type="ECO:0000259" key="10">
    <source>
        <dbReference type="PROSITE" id="PS50157"/>
    </source>
</evidence>
<organism evidence="11">
    <name type="scientific">Eucalyptus grandis</name>
    <name type="common">Flooded gum</name>
    <dbReference type="NCBI Taxonomy" id="71139"/>
    <lineage>
        <taxon>Eukaryota</taxon>
        <taxon>Viridiplantae</taxon>
        <taxon>Streptophyta</taxon>
        <taxon>Embryophyta</taxon>
        <taxon>Tracheophyta</taxon>
        <taxon>Spermatophyta</taxon>
        <taxon>Magnoliopsida</taxon>
        <taxon>eudicotyledons</taxon>
        <taxon>Gunneridae</taxon>
        <taxon>Pentapetalae</taxon>
        <taxon>rosids</taxon>
        <taxon>malvids</taxon>
        <taxon>Myrtales</taxon>
        <taxon>Myrtaceae</taxon>
        <taxon>Myrtoideae</taxon>
        <taxon>Eucalypteae</taxon>
        <taxon>Eucalyptus</taxon>
    </lineage>
</organism>
<keyword evidence="4" id="KW-0862">Zinc</keyword>
<evidence type="ECO:0000256" key="7">
    <source>
        <dbReference type="ARBA" id="ARBA00023242"/>
    </source>
</evidence>
<feature type="region of interest" description="Disordered" evidence="9">
    <location>
        <begin position="73"/>
        <end position="174"/>
    </location>
</feature>
<accession>A0A059A6S1</accession>
<dbReference type="InParanoid" id="A0A059A6S1"/>
<dbReference type="PROSITE" id="PS00028">
    <property type="entry name" value="ZINC_FINGER_C2H2_1"/>
    <property type="match status" value="1"/>
</dbReference>
<dbReference type="GO" id="GO:0005634">
    <property type="term" value="C:nucleus"/>
    <property type="evidence" value="ECO:0007669"/>
    <property type="project" value="UniProtKB-SubCell"/>
</dbReference>
<evidence type="ECO:0000256" key="8">
    <source>
        <dbReference type="PROSITE-ProRule" id="PRU00042"/>
    </source>
</evidence>
<dbReference type="InterPro" id="IPR013087">
    <property type="entry name" value="Znf_C2H2_type"/>
</dbReference>
<dbReference type="PROSITE" id="PS50157">
    <property type="entry name" value="ZINC_FINGER_C2H2_2"/>
    <property type="match status" value="1"/>
</dbReference>
<evidence type="ECO:0000256" key="9">
    <source>
        <dbReference type="SAM" id="MobiDB-lite"/>
    </source>
</evidence>
<dbReference type="PANTHER" id="PTHR45801">
    <property type="entry name" value="OS07G0101800 PROTEIN"/>
    <property type="match status" value="1"/>
</dbReference>
<evidence type="ECO:0000256" key="2">
    <source>
        <dbReference type="ARBA" id="ARBA00022723"/>
    </source>
</evidence>
<evidence type="ECO:0000256" key="4">
    <source>
        <dbReference type="ARBA" id="ARBA00022833"/>
    </source>
</evidence>
<evidence type="ECO:0000256" key="1">
    <source>
        <dbReference type="ARBA" id="ARBA00004123"/>
    </source>
</evidence>
<sequence>MDRTHVSLDEEGKKIKSEGFIREEPSNGLLRPPKSYTCRFCKGIYRSAQALGGHMNVHRWERARLKQLSSWIVEHHPPPPNPNPKIDVASSSQGSQSQSQLNPTLLPPAPPSSPSVNKPFSCASPPSLSSDLDYKERKKSVDISANDGLPSGFPRPESEDARKKRSRRSTGVAGVEEEAKAILDKDEIIGVHGDLSKLELEIGLIKDPSCSLDLELRLGIL</sequence>
<dbReference type="eggNOG" id="ENOG502RXP0">
    <property type="taxonomic scope" value="Eukaryota"/>
</dbReference>
<keyword evidence="3 8" id="KW-0863">Zinc-finger</keyword>
<proteinExistence type="predicted"/>
<dbReference type="EMBL" id="KK198763">
    <property type="protein sequence ID" value="KCW49807.1"/>
    <property type="molecule type" value="Genomic_DNA"/>
</dbReference>
<reference evidence="11" key="1">
    <citation type="submission" date="2013-07" db="EMBL/GenBank/DDBJ databases">
        <title>The genome of Eucalyptus grandis.</title>
        <authorList>
            <person name="Schmutz J."/>
            <person name="Hayes R."/>
            <person name="Myburg A."/>
            <person name="Tuskan G."/>
            <person name="Grattapaglia D."/>
            <person name="Rokhsar D.S."/>
        </authorList>
    </citation>
    <scope>NUCLEOTIDE SEQUENCE</scope>
    <source>
        <tissue evidence="11">Leaf extractions</tissue>
    </source>
</reference>
<evidence type="ECO:0000256" key="3">
    <source>
        <dbReference type="ARBA" id="ARBA00022771"/>
    </source>
</evidence>
<keyword evidence="7" id="KW-0539">Nucleus</keyword>
<name>A0A059A6S1_EUCGR</name>
<keyword evidence="2" id="KW-0479">Metal-binding</keyword>
<protein>
    <recommendedName>
        <fullName evidence="10">C2H2-type domain-containing protein</fullName>
    </recommendedName>
</protein>
<keyword evidence="6" id="KW-0804">Transcription</keyword>
<dbReference type="OMA" id="VQGCAIG"/>
<dbReference type="SUPFAM" id="SSF57667">
    <property type="entry name" value="beta-beta-alpha zinc fingers"/>
    <property type="match status" value="1"/>
</dbReference>
<comment type="subcellular location">
    <subcellularLocation>
        <location evidence="1">Nucleus</location>
    </subcellularLocation>
</comment>
<keyword evidence="5" id="KW-0805">Transcription regulation</keyword>
<dbReference type="InterPro" id="IPR052426">
    <property type="entry name" value="Plant_dev_regulator"/>
</dbReference>
<dbReference type="InterPro" id="IPR036236">
    <property type="entry name" value="Znf_C2H2_sf"/>
</dbReference>
<feature type="compositionally biased region" description="Basic and acidic residues" evidence="9">
    <location>
        <begin position="132"/>
        <end position="141"/>
    </location>
</feature>
<evidence type="ECO:0000256" key="6">
    <source>
        <dbReference type="ARBA" id="ARBA00023163"/>
    </source>
</evidence>
<feature type="domain" description="C2H2-type" evidence="10">
    <location>
        <begin position="36"/>
        <end position="63"/>
    </location>
</feature>
<dbReference type="AlphaFoldDB" id="A0A059A6S1"/>